<organism evidence="1 2">
    <name type="scientific">Mycena alexandri</name>
    <dbReference type="NCBI Taxonomy" id="1745969"/>
    <lineage>
        <taxon>Eukaryota</taxon>
        <taxon>Fungi</taxon>
        <taxon>Dikarya</taxon>
        <taxon>Basidiomycota</taxon>
        <taxon>Agaricomycotina</taxon>
        <taxon>Agaricomycetes</taxon>
        <taxon>Agaricomycetidae</taxon>
        <taxon>Agaricales</taxon>
        <taxon>Marasmiineae</taxon>
        <taxon>Mycenaceae</taxon>
        <taxon>Mycena</taxon>
    </lineage>
</organism>
<dbReference type="AlphaFoldDB" id="A0AAD6WNK1"/>
<protein>
    <submittedName>
        <fullName evidence="1">Uncharacterized protein</fullName>
    </submittedName>
</protein>
<comment type="caution">
    <text evidence="1">The sequence shown here is derived from an EMBL/GenBank/DDBJ whole genome shotgun (WGS) entry which is preliminary data.</text>
</comment>
<evidence type="ECO:0000313" key="1">
    <source>
        <dbReference type="EMBL" id="KAJ7019342.1"/>
    </source>
</evidence>
<keyword evidence="2" id="KW-1185">Reference proteome</keyword>
<proteinExistence type="predicted"/>
<dbReference type="Proteomes" id="UP001218188">
    <property type="component" value="Unassembled WGS sequence"/>
</dbReference>
<dbReference type="EMBL" id="JARJCM010000297">
    <property type="protein sequence ID" value="KAJ7019342.1"/>
    <property type="molecule type" value="Genomic_DNA"/>
</dbReference>
<reference evidence="1" key="1">
    <citation type="submission" date="2023-03" db="EMBL/GenBank/DDBJ databases">
        <title>Massive genome expansion in bonnet fungi (Mycena s.s.) driven by repeated elements and novel gene families across ecological guilds.</title>
        <authorList>
            <consortium name="Lawrence Berkeley National Laboratory"/>
            <person name="Harder C.B."/>
            <person name="Miyauchi S."/>
            <person name="Viragh M."/>
            <person name="Kuo A."/>
            <person name="Thoen E."/>
            <person name="Andreopoulos B."/>
            <person name="Lu D."/>
            <person name="Skrede I."/>
            <person name="Drula E."/>
            <person name="Henrissat B."/>
            <person name="Morin E."/>
            <person name="Kohler A."/>
            <person name="Barry K."/>
            <person name="LaButti K."/>
            <person name="Morin E."/>
            <person name="Salamov A."/>
            <person name="Lipzen A."/>
            <person name="Mereny Z."/>
            <person name="Hegedus B."/>
            <person name="Baldrian P."/>
            <person name="Stursova M."/>
            <person name="Weitz H."/>
            <person name="Taylor A."/>
            <person name="Grigoriev I.V."/>
            <person name="Nagy L.G."/>
            <person name="Martin F."/>
            <person name="Kauserud H."/>
        </authorList>
    </citation>
    <scope>NUCLEOTIDE SEQUENCE</scope>
    <source>
        <strain evidence="1">CBHHK200</strain>
    </source>
</reference>
<evidence type="ECO:0000313" key="2">
    <source>
        <dbReference type="Proteomes" id="UP001218188"/>
    </source>
</evidence>
<name>A0AAD6WNK1_9AGAR</name>
<gene>
    <name evidence="1" type="ORF">C8F04DRAFT_336245</name>
</gene>
<sequence length="298" mass="34071">MSTIAEDFALPVELEERIFIIAASINPRSIPNMILVARRVQTWLEPHLYKSFILSYRDPSELPPIRVAPDAFVGMANSRPAQQHVRNICITDYMDEIDLERILSAFRGLTRLAIPFFNVDAPLLPFLAQVPLQRLSIKLLPIFGADLGLSPVDFTHPMFAHVTHLDIQELSFEEPPESDQPARWSGWSHLASLSHISFWNYYDRPLFKEILATCPTLQVFIVVVASEQMSDNTVSAECARDPRYIVVVVKDFLDDWEGDATGGEDYWARADHFLEERRCGRIEGKCRVLDFPRLTRES</sequence>
<accession>A0AAD6WNK1</accession>